<evidence type="ECO:0000259" key="20">
    <source>
        <dbReference type="PROSITE" id="PS51184"/>
    </source>
</evidence>
<evidence type="ECO:0000256" key="6">
    <source>
        <dbReference type="ARBA" id="ARBA00022737"/>
    </source>
</evidence>
<dbReference type="PROSITE" id="PS51184">
    <property type="entry name" value="JMJC"/>
    <property type="match status" value="1"/>
</dbReference>
<dbReference type="InterPro" id="IPR004198">
    <property type="entry name" value="Znf_C5HC2"/>
</dbReference>
<keyword evidence="10" id="KW-0223">Dioxygenase</keyword>
<evidence type="ECO:0000256" key="14">
    <source>
        <dbReference type="ARBA" id="ARBA00048734"/>
    </source>
</evidence>
<dbReference type="Pfam" id="PF02375">
    <property type="entry name" value="JmjN"/>
    <property type="match status" value="1"/>
</dbReference>
<keyword evidence="12" id="KW-0408">Iron</keyword>
<comment type="cofactor">
    <cofactor evidence="1">
        <name>Fe(2+)</name>
        <dbReference type="ChEBI" id="CHEBI:29033"/>
    </cofactor>
</comment>
<dbReference type="SMART" id="SM00501">
    <property type="entry name" value="BRIGHT"/>
    <property type="match status" value="1"/>
</dbReference>
<comment type="caution">
    <text evidence="21">The sequence shown here is derived from an EMBL/GenBank/DDBJ whole genome shotgun (WGS) entry which is preliminary data.</text>
</comment>
<dbReference type="PROSITE" id="PS51011">
    <property type="entry name" value="ARID"/>
    <property type="match status" value="1"/>
</dbReference>
<feature type="region of interest" description="Disordered" evidence="16">
    <location>
        <begin position="188"/>
        <end position="238"/>
    </location>
</feature>
<dbReference type="EMBL" id="BTSY01000004">
    <property type="protein sequence ID" value="GMT24375.1"/>
    <property type="molecule type" value="Genomic_DNA"/>
</dbReference>
<dbReference type="SMART" id="SM00249">
    <property type="entry name" value="PHD"/>
    <property type="match status" value="2"/>
</dbReference>
<dbReference type="Pfam" id="PF08429">
    <property type="entry name" value="PLU-1"/>
    <property type="match status" value="1"/>
</dbReference>
<keyword evidence="9" id="KW-0156">Chromatin regulator</keyword>
<dbReference type="PROSITE" id="PS01359">
    <property type="entry name" value="ZF_PHD_1"/>
    <property type="match status" value="1"/>
</dbReference>
<dbReference type="Gene3D" id="2.60.120.650">
    <property type="entry name" value="Cupin"/>
    <property type="match status" value="1"/>
</dbReference>
<sequence length="1353" mass="157667">MVELTDNGLKAFEKYEKFYTSYIRPPFAKIYYPSAEEFLDPIAYVSQIKPEAEKYGVVKIVPPKDFKPSFAIDKHTFTFTPRIQKLGEIDAFMREKNAFTERITNYWELQGSTFRQPTLENRPVDLFKAHVLIRSEGGFEAVCINKRWTAVAKALNLKSNQAGSKLKDHYSKLVLPFIENIERKELKKELEEDEDEEKQYEGNRGLGEGRSGMQGRSSMQGGSTLSKAKSTKKKSESRDDKDAVITCSRCLRGDEGHKLIKCENCKKALHLSCMKPPLKDRPKNGWHCPKCTESRVRMMGEDQGFTDSQCSYTLDTFTSYANDYKRELFGKEPQDVEIDEMEKMYWKNMLDGQMDLQVKYGADLMVTKVGSGFCRKSDVNMTQKDRAMASHPWNLNNMPVVRDSVLTHIDSSISGMMVPWVYVGMAFSTFCWHTEDHWTYSVNYNHWGEPKIWYGIGADEATKFEEVVGSMCPSLFRLHSDLLHHMTVAVNPHLLRSRGVHVHTVHQNAGEFVITFPRAYHAGFNQGLNFAEAVNFAPIDWLSMGRHCMLSYGKVKRNCVFSHDELVMKITRACDKLSTSMALATLEELTIIHDREGYNREDVKKRGVSRRDRLRFEDIEEDDEKMCRYCKTTLFMSALRCSHGKCVCLDHSDHLCNKCPLEETVLLYSYEVEELVPMMDQLKERTKKHEEWERKAIKLSESIEKGEKPAFREMEILLDEARIRHYPLSGIYDSLNKVMANCKTCITQAQTLMDDGVRLRTTTRMQRADTRSDVRDIRRMDARLEELPVRVGEIHQMIKNLLARGEDWERRVEIVMEGEVDEEMVDNLIRETDDMKNIRFELAPLKEKERRTNWINDLEVKNFMEWKEGECNEMSRDWMNRKRWTFGCLHSWIEEGRRVGMGRSSRVKEMKRRRANGVEADLMARNVMEGDGVYIEEVEETWRKAKNTDWLNAPGMNGLREEVNHVVNIRSYELAKELSVFDFISWMDHLQRSFCANASEKSSIPRKEIQAIKEYTEKLKKLFELDYSYHSLYETLSCREDLIALSEGQRPVLRRDKESSSLIVWKPVHMFDSCQQMIDTLCSKFDRFPRDIDQLRWSNESISSSSTCPCVSQRDDEPTLICLVCKAKTHLSCGWWDEWMNRLPPGSFLCVRCLRSRRPAIGEVKTLMEGTSQQWMEAHLVRFSIERFERTASEVRKWNGIWKDNRENCEVTQRISSLLISLLSLEMTDSSLLALMTEPISILFRSTLESQREQWEALRVSRGSYLRGEILFSMRGRGISFSPSRKKRRDERVLIEKEMECAHSDCLLPVSTHLQWVKCQLCKRWYHVICTGQVIDPDLSDYKCCHEDWSPIV</sequence>
<dbReference type="GO" id="GO:0006355">
    <property type="term" value="P:regulation of DNA-templated transcription"/>
    <property type="evidence" value="ECO:0007669"/>
    <property type="project" value="TreeGrafter"/>
</dbReference>
<comment type="similarity">
    <text evidence="3">Belongs to the JARID1 histone demethylase family.</text>
</comment>
<evidence type="ECO:0000256" key="15">
    <source>
        <dbReference type="PROSITE-ProRule" id="PRU00146"/>
    </source>
</evidence>
<evidence type="ECO:0000256" key="8">
    <source>
        <dbReference type="ARBA" id="ARBA00022833"/>
    </source>
</evidence>
<dbReference type="SUPFAM" id="SSF57903">
    <property type="entry name" value="FYVE/PHD zinc finger"/>
    <property type="match status" value="1"/>
</dbReference>
<organism evidence="21 22">
    <name type="scientific">Pristionchus fissidentatus</name>
    <dbReference type="NCBI Taxonomy" id="1538716"/>
    <lineage>
        <taxon>Eukaryota</taxon>
        <taxon>Metazoa</taxon>
        <taxon>Ecdysozoa</taxon>
        <taxon>Nematoda</taxon>
        <taxon>Chromadorea</taxon>
        <taxon>Rhabditida</taxon>
        <taxon>Rhabditina</taxon>
        <taxon>Diplogasteromorpha</taxon>
        <taxon>Diplogasteroidea</taxon>
        <taxon>Neodiplogasteridae</taxon>
        <taxon>Pristionchus</taxon>
    </lineage>
</organism>
<feature type="domain" description="JmjN" evidence="19">
    <location>
        <begin position="28"/>
        <end position="69"/>
    </location>
</feature>
<dbReference type="CDD" id="cd15604">
    <property type="entry name" value="PHD1_KDM5C_5D"/>
    <property type="match status" value="1"/>
</dbReference>
<keyword evidence="8" id="KW-0862">Zinc</keyword>
<name>A0AAV5W227_9BILA</name>
<evidence type="ECO:0000256" key="16">
    <source>
        <dbReference type="SAM" id="MobiDB-lite"/>
    </source>
</evidence>
<keyword evidence="5" id="KW-0479">Metal-binding</keyword>
<dbReference type="PANTHER" id="PTHR10694:SF33">
    <property type="entry name" value="LYSINE-SPECIFIC DEMETHYLASE 5"/>
    <property type="match status" value="1"/>
</dbReference>
<dbReference type="SUPFAM" id="SSF51197">
    <property type="entry name" value="Clavaminate synthase-like"/>
    <property type="match status" value="1"/>
</dbReference>
<accession>A0AAV5W227</accession>
<comment type="subcellular location">
    <subcellularLocation>
        <location evidence="2">Nucleus</location>
    </subcellularLocation>
</comment>
<dbReference type="InterPro" id="IPR003349">
    <property type="entry name" value="JmjN"/>
</dbReference>
<reference evidence="21" key="1">
    <citation type="submission" date="2023-10" db="EMBL/GenBank/DDBJ databases">
        <title>Genome assembly of Pristionchus species.</title>
        <authorList>
            <person name="Yoshida K."/>
            <person name="Sommer R.J."/>
        </authorList>
    </citation>
    <scope>NUCLEOTIDE SEQUENCE</scope>
    <source>
        <strain evidence="21">RS5133</strain>
    </source>
</reference>
<dbReference type="Pfam" id="PF01388">
    <property type="entry name" value="ARID"/>
    <property type="match status" value="1"/>
</dbReference>
<evidence type="ECO:0000259" key="17">
    <source>
        <dbReference type="PROSITE" id="PS50016"/>
    </source>
</evidence>
<dbReference type="Pfam" id="PF00628">
    <property type="entry name" value="PHD"/>
    <property type="match status" value="1"/>
</dbReference>
<dbReference type="GO" id="GO:0003677">
    <property type="term" value="F:DNA binding"/>
    <property type="evidence" value="ECO:0007669"/>
    <property type="project" value="InterPro"/>
</dbReference>
<evidence type="ECO:0000256" key="13">
    <source>
        <dbReference type="ARBA" id="ARBA00023242"/>
    </source>
</evidence>
<evidence type="ECO:0000256" key="12">
    <source>
        <dbReference type="ARBA" id="ARBA00023004"/>
    </source>
</evidence>
<proteinExistence type="inferred from homology"/>
<dbReference type="PROSITE" id="PS51183">
    <property type="entry name" value="JMJN"/>
    <property type="match status" value="1"/>
</dbReference>
<evidence type="ECO:0000256" key="4">
    <source>
        <dbReference type="ARBA" id="ARBA00012902"/>
    </source>
</evidence>
<feature type="domain" description="PHD-type" evidence="17">
    <location>
        <begin position="244"/>
        <end position="294"/>
    </location>
</feature>
<evidence type="ECO:0000256" key="2">
    <source>
        <dbReference type="ARBA" id="ARBA00004123"/>
    </source>
</evidence>
<dbReference type="InterPro" id="IPR003347">
    <property type="entry name" value="JmjC_dom"/>
</dbReference>
<dbReference type="SMART" id="SM01014">
    <property type="entry name" value="ARID"/>
    <property type="match status" value="1"/>
</dbReference>
<dbReference type="GO" id="GO:0008270">
    <property type="term" value="F:zinc ion binding"/>
    <property type="evidence" value="ECO:0007669"/>
    <property type="project" value="UniProtKB-KW"/>
</dbReference>
<dbReference type="InterPro" id="IPR001965">
    <property type="entry name" value="Znf_PHD"/>
</dbReference>
<dbReference type="GO" id="GO:0000785">
    <property type="term" value="C:chromatin"/>
    <property type="evidence" value="ECO:0007669"/>
    <property type="project" value="TreeGrafter"/>
</dbReference>
<dbReference type="PROSITE" id="PS50016">
    <property type="entry name" value="ZF_PHD_2"/>
    <property type="match status" value="1"/>
</dbReference>
<dbReference type="InterPro" id="IPR013083">
    <property type="entry name" value="Znf_RING/FYVE/PHD"/>
</dbReference>
<keyword evidence="7 15" id="KW-0863">Zinc-finger</keyword>
<keyword evidence="13" id="KW-0539">Nucleus</keyword>
<protein>
    <recommendedName>
        <fullName evidence="4">[histone H3]-trimethyl-L-lysine(4) demethylase</fullName>
        <ecNumber evidence="4">1.14.11.67</ecNumber>
    </recommendedName>
</protein>
<evidence type="ECO:0000256" key="1">
    <source>
        <dbReference type="ARBA" id="ARBA00001954"/>
    </source>
</evidence>
<evidence type="ECO:0000259" key="18">
    <source>
        <dbReference type="PROSITE" id="PS51011"/>
    </source>
</evidence>
<dbReference type="Pfam" id="PF02928">
    <property type="entry name" value="zf-C5HC2"/>
    <property type="match status" value="1"/>
</dbReference>
<dbReference type="Proteomes" id="UP001432322">
    <property type="component" value="Unassembled WGS sequence"/>
</dbReference>
<dbReference type="InterPro" id="IPR019787">
    <property type="entry name" value="Znf_PHD-finger"/>
</dbReference>
<gene>
    <name evidence="21" type="ORF">PFISCL1PPCAC_15672</name>
</gene>
<evidence type="ECO:0000256" key="11">
    <source>
        <dbReference type="ARBA" id="ARBA00023002"/>
    </source>
</evidence>
<dbReference type="InterPro" id="IPR019786">
    <property type="entry name" value="Zinc_finger_PHD-type_CS"/>
</dbReference>
<dbReference type="InterPro" id="IPR001606">
    <property type="entry name" value="ARID_dom"/>
</dbReference>
<dbReference type="FunFam" id="1.10.150.60:FF:000016">
    <property type="entry name" value="Putative Lysine-specific demethylase 5B"/>
    <property type="match status" value="1"/>
</dbReference>
<dbReference type="GO" id="GO:0034647">
    <property type="term" value="F:histone H3K4me/H3K4me2/H3K4me3 demethylase activity"/>
    <property type="evidence" value="ECO:0007669"/>
    <property type="project" value="UniProtKB-EC"/>
</dbReference>
<comment type="catalytic activity">
    <reaction evidence="14">
        <text>N(6),N(6),N(6)-trimethyl-L-lysyl(4)-[histone H3] + 3 2-oxoglutarate + 3 O2 = L-lysyl(4)-[histone H3] + 3 formaldehyde + 3 succinate + 3 CO2</text>
        <dbReference type="Rhea" id="RHEA:60208"/>
        <dbReference type="Rhea" id="RHEA-COMP:15537"/>
        <dbReference type="Rhea" id="RHEA-COMP:15547"/>
        <dbReference type="ChEBI" id="CHEBI:15379"/>
        <dbReference type="ChEBI" id="CHEBI:16526"/>
        <dbReference type="ChEBI" id="CHEBI:16810"/>
        <dbReference type="ChEBI" id="CHEBI:16842"/>
        <dbReference type="ChEBI" id="CHEBI:29969"/>
        <dbReference type="ChEBI" id="CHEBI:30031"/>
        <dbReference type="ChEBI" id="CHEBI:61961"/>
        <dbReference type="EC" id="1.14.11.67"/>
    </reaction>
</comment>
<evidence type="ECO:0000259" key="19">
    <source>
        <dbReference type="PROSITE" id="PS51183"/>
    </source>
</evidence>
<keyword evidence="11" id="KW-0560">Oxidoreductase</keyword>
<dbReference type="SMART" id="SM00558">
    <property type="entry name" value="JmjC"/>
    <property type="match status" value="1"/>
</dbReference>
<feature type="domain" description="JmjC" evidence="20">
    <location>
        <begin position="387"/>
        <end position="553"/>
    </location>
</feature>
<dbReference type="InterPro" id="IPR013637">
    <property type="entry name" value="Lys_sp_deMease-like_dom"/>
</dbReference>
<evidence type="ECO:0000256" key="7">
    <source>
        <dbReference type="ARBA" id="ARBA00022771"/>
    </source>
</evidence>
<dbReference type="InterPro" id="IPR048615">
    <property type="entry name" value="KDM5_C-hel"/>
</dbReference>
<evidence type="ECO:0000256" key="10">
    <source>
        <dbReference type="ARBA" id="ARBA00022964"/>
    </source>
</evidence>
<feature type="domain" description="ARID" evidence="18">
    <location>
        <begin position="93"/>
        <end position="182"/>
    </location>
</feature>
<evidence type="ECO:0000313" key="22">
    <source>
        <dbReference type="Proteomes" id="UP001432322"/>
    </source>
</evidence>
<dbReference type="Pfam" id="PF02373">
    <property type="entry name" value="JmjC"/>
    <property type="match status" value="1"/>
</dbReference>
<dbReference type="EC" id="1.14.11.67" evidence="4"/>
<dbReference type="Pfam" id="PF21323">
    <property type="entry name" value="KDM5_C-hel"/>
    <property type="match status" value="1"/>
</dbReference>
<evidence type="ECO:0000256" key="9">
    <source>
        <dbReference type="ARBA" id="ARBA00022853"/>
    </source>
</evidence>
<dbReference type="Gene3D" id="3.30.40.10">
    <property type="entry name" value="Zinc/RING finger domain, C3HC4 (zinc finger)"/>
    <property type="match status" value="2"/>
</dbReference>
<evidence type="ECO:0000313" key="21">
    <source>
        <dbReference type="EMBL" id="GMT24375.1"/>
    </source>
</evidence>
<keyword evidence="6" id="KW-0677">Repeat</keyword>
<dbReference type="InterPro" id="IPR011011">
    <property type="entry name" value="Znf_FYVE_PHD"/>
</dbReference>
<dbReference type="Gene3D" id="1.10.150.60">
    <property type="entry name" value="ARID DNA-binding domain"/>
    <property type="match status" value="1"/>
</dbReference>
<evidence type="ECO:0000256" key="5">
    <source>
        <dbReference type="ARBA" id="ARBA00022723"/>
    </source>
</evidence>
<dbReference type="GO" id="GO:0005634">
    <property type="term" value="C:nucleus"/>
    <property type="evidence" value="ECO:0007669"/>
    <property type="project" value="UniProtKB-SubCell"/>
</dbReference>
<keyword evidence="22" id="KW-1185">Reference proteome</keyword>
<evidence type="ECO:0000256" key="3">
    <source>
        <dbReference type="ARBA" id="ARBA00006801"/>
    </source>
</evidence>
<dbReference type="SMART" id="SM00545">
    <property type="entry name" value="JmjN"/>
    <property type="match status" value="1"/>
</dbReference>
<dbReference type="SUPFAM" id="SSF46774">
    <property type="entry name" value="ARID-like"/>
    <property type="match status" value="1"/>
</dbReference>
<feature type="compositionally biased region" description="Low complexity" evidence="16">
    <location>
        <begin position="213"/>
        <end position="228"/>
    </location>
</feature>
<dbReference type="PANTHER" id="PTHR10694">
    <property type="entry name" value="LYSINE-SPECIFIC DEMETHYLASE"/>
    <property type="match status" value="1"/>
</dbReference>
<dbReference type="InterPro" id="IPR036431">
    <property type="entry name" value="ARID_dom_sf"/>
</dbReference>